<keyword evidence="15" id="KW-1185">Reference proteome</keyword>
<dbReference type="InterPro" id="IPR020903">
    <property type="entry name" value="ENaC_CS"/>
</dbReference>
<keyword evidence="3 11" id="KW-0894">Sodium channel</keyword>
<dbReference type="AlphaFoldDB" id="A0A210Q7P8"/>
<dbReference type="InterPro" id="IPR001873">
    <property type="entry name" value="ENaC"/>
</dbReference>
<dbReference type="Pfam" id="PF00858">
    <property type="entry name" value="ASC"/>
    <property type="match status" value="2"/>
</dbReference>
<feature type="region of interest" description="Disordered" evidence="12">
    <location>
        <begin position="508"/>
        <end position="544"/>
    </location>
</feature>
<dbReference type="Gene3D" id="1.10.287.770">
    <property type="entry name" value="YojJ-like"/>
    <property type="match status" value="1"/>
</dbReference>
<evidence type="ECO:0000256" key="1">
    <source>
        <dbReference type="ARBA" id="ARBA00004141"/>
    </source>
</evidence>
<keyword evidence="5 13" id="KW-1133">Transmembrane helix</keyword>
<evidence type="ECO:0000256" key="11">
    <source>
        <dbReference type="RuleBase" id="RU000679"/>
    </source>
</evidence>
<dbReference type="GO" id="GO:0005886">
    <property type="term" value="C:plasma membrane"/>
    <property type="evidence" value="ECO:0007669"/>
    <property type="project" value="TreeGrafter"/>
</dbReference>
<evidence type="ECO:0000256" key="5">
    <source>
        <dbReference type="ARBA" id="ARBA00022989"/>
    </source>
</evidence>
<evidence type="ECO:0000256" key="13">
    <source>
        <dbReference type="SAM" id="Phobius"/>
    </source>
</evidence>
<dbReference type="PANTHER" id="PTHR11690:SF248">
    <property type="entry name" value="PICKPOCKET 17, ISOFORM A"/>
    <property type="match status" value="1"/>
</dbReference>
<proteinExistence type="inferred from homology"/>
<evidence type="ECO:0000256" key="8">
    <source>
        <dbReference type="ARBA" id="ARBA00023136"/>
    </source>
</evidence>
<protein>
    <submittedName>
        <fullName evidence="14">Degenerin unc-8</fullName>
    </submittedName>
</protein>
<evidence type="ECO:0000256" key="4">
    <source>
        <dbReference type="ARBA" id="ARBA00022692"/>
    </source>
</evidence>
<evidence type="ECO:0000256" key="3">
    <source>
        <dbReference type="ARBA" id="ARBA00022461"/>
    </source>
</evidence>
<evidence type="ECO:0000256" key="7">
    <source>
        <dbReference type="ARBA" id="ARBA00023065"/>
    </source>
</evidence>
<keyword evidence="7 11" id="KW-0406">Ion transport</keyword>
<feature type="compositionally biased region" description="Basic and acidic residues" evidence="12">
    <location>
        <begin position="514"/>
        <end position="524"/>
    </location>
</feature>
<keyword evidence="4 11" id="KW-0812">Transmembrane</keyword>
<organism evidence="14 15">
    <name type="scientific">Mizuhopecten yessoensis</name>
    <name type="common">Japanese scallop</name>
    <name type="synonym">Patinopecten yessoensis</name>
    <dbReference type="NCBI Taxonomy" id="6573"/>
    <lineage>
        <taxon>Eukaryota</taxon>
        <taxon>Metazoa</taxon>
        <taxon>Spiralia</taxon>
        <taxon>Lophotrochozoa</taxon>
        <taxon>Mollusca</taxon>
        <taxon>Bivalvia</taxon>
        <taxon>Autobranchia</taxon>
        <taxon>Pteriomorphia</taxon>
        <taxon>Pectinida</taxon>
        <taxon>Pectinoidea</taxon>
        <taxon>Pectinidae</taxon>
        <taxon>Mizuhopecten</taxon>
    </lineage>
</organism>
<name>A0A210Q7P8_MIZYE</name>
<reference evidence="14 15" key="1">
    <citation type="journal article" date="2017" name="Nat. Ecol. Evol.">
        <title>Scallop genome provides insights into evolution of bilaterian karyotype and development.</title>
        <authorList>
            <person name="Wang S."/>
            <person name="Zhang J."/>
            <person name="Jiao W."/>
            <person name="Li J."/>
            <person name="Xun X."/>
            <person name="Sun Y."/>
            <person name="Guo X."/>
            <person name="Huan P."/>
            <person name="Dong B."/>
            <person name="Zhang L."/>
            <person name="Hu X."/>
            <person name="Sun X."/>
            <person name="Wang J."/>
            <person name="Zhao C."/>
            <person name="Wang Y."/>
            <person name="Wang D."/>
            <person name="Huang X."/>
            <person name="Wang R."/>
            <person name="Lv J."/>
            <person name="Li Y."/>
            <person name="Zhang Z."/>
            <person name="Liu B."/>
            <person name="Lu W."/>
            <person name="Hui Y."/>
            <person name="Liang J."/>
            <person name="Zhou Z."/>
            <person name="Hou R."/>
            <person name="Li X."/>
            <person name="Liu Y."/>
            <person name="Li H."/>
            <person name="Ning X."/>
            <person name="Lin Y."/>
            <person name="Zhao L."/>
            <person name="Xing Q."/>
            <person name="Dou J."/>
            <person name="Li Y."/>
            <person name="Mao J."/>
            <person name="Guo H."/>
            <person name="Dou H."/>
            <person name="Li T."/>
            <person name="Mu C."/>
            <person name="Jiang W."/>
            <person name="Fu Q."/>
            <person name="Fu X."/>
            <person name="Miao Y."/>
            <person name="Liu J."/>
            <person name="Yu Q."/>
            <person name="Li R."/>
            <person name="Liao H."/>
            <person name="Li X."/>
            <person name="Kong Y."/>
            <person name="Jiang Z."/>
            <person name="Chourrout D."/>
            <person name="Li R."/>
            <person name="Bao Z."/>
        </authorList>
    </citation>
    <scope>NUCLEOTIDE SEQUENCE [LARGE SCALE GENOMIC DNA]</scope>
    <source>
        <strain evidence="14 15">PY_sf001</strain>
    </source>
</reference>
<comment type="subcellular location">
    <subcellularLocation>
        <location evidence="1">Membrane</location>
        <topology evidence="1">Multi-pass membrane protein</topology>
    </subcellularLocation>
</comment>
<keyword evidence="6" id="KW-0915">Sodium</keyword>
<evidence type="ECO:0000256" key="6">
    <source>
        <dbReference type="ARBA" id="ARBA00023053"/>
    </source>
</evidence>
<evidence type="ECO:0000313" key="14">
    <source>
        <dbReference type="EMBL" id="OWF44767.1"/>
    </source>
</evidence>
<evidence type="ECO:0000256" key="9">
    <source>
        <dbReference type="ARBA" id="ARBA00023201"/>
    </source>
</evidence>
<dbReference type="Gene3D" id="1.10.287.820">
    <property type="entry name" value="Acid-sensing ion channel domain"/>
    <property type="match status" value="1"/>
</dbReference>
<dbReference type="Proteomes" id="UP000242188">
    <property type="component" value="Unassembled WGS sequence"/>
</dbReference>
<comment type="similarity">
    <text evidence="11">Belongs to the amiloride-sensitive sodium channel (TC 1.A.6) family.</text>
</comment>
<evidence type="ECO:0000313" key="15">
    <source>
        <dbReference type="Proteomes" id="UP000242188"/>
    </source>
</evidence>
<sequence length="678" mass="77368">MILGQAETASVDGRKLEWWETSMILLDYDVDRLKMGSRDEGYKKPKTLKQVFSRFAESTSISGLPHLQNAKKTVGKVFWGVLVFVGFIAMFVHLYFLFAEFLSWPKKTTISLGFNNLRLPAITLCNVNTIRKSRLDLAADKLQKFADKIDPHNLLADVTYDDVEYYDYDYGVFGSGDGNYIYDYDEYNDEYAKESGFLERDKLSEIFTNFRGLYLNESRSTRVAMGHDFNKTLINCAFNGYKCYAENFTLYQTPKYGNCYTLDIDGFTKITRIDAPYGTCATDDEFKTLYNKGYNRQSCLYLCKTTLTLQTCGCYDPLNAEVLITGGSSKKECTSQAELICMIKTAIQLTKKILTCDCPNPCTENSYYQALTSRQWPTNDYAALLMRKSVCDRFPQDDDCVYLTFQSEESLRRNFVKLSVYYEQLNFQSITEEPDIGNAQFASDFGGAIGLWIGLSVLSMCEILYLCGMIGGHFMRSSEQEQPREHRKRNRKRAYRDLGFSVSPIYSSSLHSSSHKDWSREHPDSPSYNTSHRSEPYSPGGYVQGKRINTSRTRMLRAVLEERDYYDGEHRKPRAILSGANYYSYATWLITPYVCMPAGTVLPTASFVVPPHLNATAHKPQHQPKTNVYSTWVVGVVWAGEKHFFLNIQAYDDFGDQTPAAFVEGRSVNHSTNPPNMS</sequence>
<dbReference type="GO" id="GO:0015280">
    <property type="term" value="F:ligand-gated sodium channel activity"/>
    <property type="evidence" value="ECO:0007669"/>
    <property type="project" value="TreeGrafter"/>
</dbReference>
<gene>
    <name evidence="14" type="ORF">KP79_PYT07994</name>
</gene>
<dbReference type="PANTHER" id="PTHR11690">
    <property type="entry name" value="AMILORIDE-SENSITIVE SODIUM CHANNEL-RELATED"/>
    <property type="match status" value="1"/>
</dbReference>
<accession>A0A210Q7P8</accession>
<dbReference type="EMBL" id="NEDP02004686">
    <property type="protein sequence ID" value="OWF44767.1"/>
    <property type="molecule type" value="Genomic_DNA"/>
</dbReference>
<keyword evidence="9 11" id="KW-0739">Sodium transport</keyword>
<evidence type="ECO:0000256" key="12">
    <source>
        <dbReference type="SAM" id="MobiDB-lite"/>
    </source>
</evidence>
<comment type="caution">
    <text evidence="14">The sequence shown here is derived from an EMBL/GenBank/DDBJ whole genome shotgun (WGS) entry which is preliminary data.</text>
</comment>
<evidence type="ECO:0000256" key="10">
    <source>
        <dbReference type="ARBA" id="ARBA00023303"/>
    </source>
</evidence>
<dbReference type="PRINTS" id="PR01078">
    <property type="entry name" value="AMINACHANNEL"/>
</dbReference>
<evidence type="ECO:0000256" key="2">
    <source>
        <dbReference type="ARBA" id="ARBA00022448"/>
    </source>
</evidence>
<keyword evidence="8 13" id="KW-0472">Membrane</keyword>
<feature type="transmembrane region" description="Helical" evidence="13">
    <location>
        <begin position="77"/>
        <end position="98"/>
    </location>
</feature>
<dbReference type="PROSITE" id="PS01206">
    <property type="entry name" value="ASC"/>
    <property type="match status" value="1"/>
</dbReference>
<keyword evidence="2 11" id="KW-0813">Transport</keyword>
<keyword evidence="10 11" id="KW-0407">Ion channel</keyword>
<dbReference type="OrthoDB" id="6021021at2759"/>